<gene>
    <name evidence="1" type="ORF">M422DRAFT_257670</name>
</gene>
<dbReference type="Proteomes" id="UP000054279">
    <property type="component" value="Unassembled WGS sequence"/>
</dbReference>
<organism evidence="1 2">
    <name type="scientific">Sphaerobolus stellatus (strain SS14)</name>
    <dbReference type="NCBI Taxonomy" id="990650"/>
    <lineage>
        <taxon>Eukaryota</taxon>
        <taxon>Fungi</taxon>
        <taxon>Dikarya</taxon>
        <taxon>Basidiomycota</taxon>
        <taxon>Agaricomycotina</taxon>
        <taxon>Agaricomycetes</taxon>
        <taxon>Phallomycetidae</taxon>
        <taxon>Geastrales</taxon>
        <taxon>Sphaerobolaceae</taxon>
        <taxon>Sphaerobolus</taxon>
    </lineage>
</organism>
<dbReference type="HOGENOM" id="CLU_2591341_0_0_1"/>
<accession>A0A0C9VNG5</accession>
<proteinExistence type="predicted"/>
<reference evidence="1 2" key="1">
    <citation type="submission" date="2014-06" db="EMBL/GenBank/DDBJ databases">
        <title>Evolutionary Origins and Diversification of the Mycorrhizal Mutualists.</title>
        <authorList>
            <consortium name="DOE Joint Genome Institute"/>
            <consortium name="Mycorrhizal Genomics Consortium"/>
            <person name="Kohler A."/>
            <person name="Kuo A."/>
            <person name="Nagy L.G."/>
            <person name="Floudas D."/>
            <person name="Copeland A."/>
            <person name="Barry K.W."/>
            <person name="Cichocki N."/>
            <person name="Veneault-Fourrey C."/>
            <person name="LaButti K."/>
            <person name="Lindquist E.A."/>
            <person name="Lipzen A."/>
            <person name="Lundell T."/>
            <person name="Morin E."/>
            <person name="Murat C."/>
            <person name="Riley R."/>
            <person name="Ohm R."/>
            <person name="Sun H."/>
            <person name="Tunlid A."/>
            <person name="Henrissat B."/>
            <person name="Grigoriev I.V."/>
            <person name="Hibbett D.S."/>
            <person name="Martin F."/>
        </authorList>
    </citation>
    <scope>NUCLEOTIDE SEQUENCE [LARGE SCALE GENOMIC DNA]</scope>
    <source>
        <strain evidence="1 2">SS14</strain>
    </source>
</reference>
<evidence type="ECO:0000313" key="1">
    <source>
        <dbReference type="EMBL" id="KIJ39605.1"/>
    </source>
</evidence>
<dbReference type="AlphaFoldDB" id="A0A0C9VNG5"/>
<evidence type="ECO:0000313" key="2">
    <source>
        <dbReference type="Proteomes" id="UP000054279"/>
    </source>
</evidence>
<name>A0A0C9VNG5_SPHS4</name>
<protein>
    <submittedName>
        <fullName evidence="1">Uncharacterized protein</fullName>
    </submittedName>
</protein>
<dbReference type="EMBL" id="KN837151">
    <property type="protein sequence ID" value="KIJ39605.1"/>
    <property type="molecule type" value="Genomic_DNA"/>
</dbReference>
<sequence length="80" mass="9196">MPPSQPLSPKCTASPKGLYNVLVINLFDMCGNKYIRAEVKQIVQQKENIGHSFMSMAINVQRKRHSNVEDKMGERHQRLQ</sequence>
<keyword evidence="2" id="KW-1185">Reference proteome</keyword>